<comment type="caution">
    <text evidence="4">The sequence shown here is derived from an EMBL/GenBank/DDBJ whole genome shotgun (WGS) entry which is preliminary data.</text>
</comment>
<evidence type="ECO:0000256" key="1">
    <source>
        <dbReference type="ARBA" id="ARBA00022741"/>
    </source>
</evidence>
<feature type="compositionally biased region" description="Polar residues" evidence="3">
    <location>
        <begin position="23"/>
        <end position="33"/>
    </location>
</feature>
<reference evidence="4" key="1">
    <citation type="submission" date="2023-01" db="EMBL/GenBank/DDBJ databases">
        <title>Exophiala dermititidis isolated from Cystic Fibrosis Patient.</title>
        <authorList>
            <person name="Kurbessoian T."/>
            <person name="Crocker A."/>
            <person name="Murante D."/>
            <person name="Hogan D.A."/>
            <person name="Stajich J.E."/>
        </authorList>
    </citation>
    <scope>NUCLEOTIDE SEQUENCE</scope>
    <source>
        <strain evidence="4">Ex8</strain>
    </source>
</reference>
<evidence type="ECO:0000256" key="3">
    <source>
        <dbReference type="SAM" id="MobiDB-lite"/>
    </source>
</evidence>
<dbReference type="InterPro" id="IPR043129">
    <property type="entry name" value="ATPase_NBD"/>
</dbReference>
<dbReference type="Gene3D" id="3.30.420.40">
    <property type="match status" value="2"/>
</dbReference>
<evidence type="ECO:0000313" key="4">
    <source>
        <dbReference type="EMBL" id="KAJ8989902.1"/>
    </source>
</evidence>
<name>A0AAN6EQZ4_EXODE</name>
<dbReference type="Proteomes" id="UP001161757">
    <property type="component" value="Unassembled WGS sequence"/>
</dbReference>
<evidence type="ECO:0000256" key="2">
    <source>
        <dbReference type="ARBA" id="ARBA00022840"/>
    </source>
</evidence>
<sequence>MARVLEDVLGLLDAELPREGSRSFKSTGSGQKSTARKRGPTDTTTGPAAQAKRQKNDSKPATKTSKKNIMVVGIDAGCTYSAIATGIYGQPASQVKVYQAWHKNQNKCKDKVPSRIAYAEENDFPEDKFGNDIKPDNKSTVWWKLRWGDAIHVSQNNLRLLEHSVGAEVMRLPEGKDHTTVTTDWLHFLYQKIMMHYHDFLGMEAFDETTFHFCLAVPANWTPEVRGLFLQCAASAGIGGPRGGVKDEVIFVSEPEASTVAALQASLENNGGYAVKNSCIMLVDLGGGTMDGTVHVVKKTRPLKLEEACPQLALQCGGTDIDRAFHSHLKQIFGEAFINLPSASVCAGSAFMDAFEDIKCEFTGTDDDERVSLIPLRIPDLDEEDPAMQKAYDFRRNSVRITREQVKEMFEVAVEKACLLVAKLHESIPPGEDKPELQTCILSGGLGSSPYMRSRIDEHVQKYFGGKVELVQPERPWPAVALGAAMIGCERGQIVARKSQYFIGIVTHEQFDAEKHHEDDKFKCPLLGLRAKNQMQWHLKRNDEICPKMTKTIKTYAAIGRSRSDRSRVIISQRLYGYQEDDPPSRLNDSVRCVGTIRMDVTKIVETKQREMRSSGRRTPLTIEIPINIDVIVGSERGVLEVQAKCGRQKLDGTTIHYEKDLE</sequence>
<protein>
    <recommendedName>
        <fullName evidence="6">Actin-like ATPase domain-containing protein</fullName>
    </recommendedName>
</protein>
<dbReference type="Pfam" id="PF00012">
    <property type="entry name" value="HSP70"/>
    <property type="match status" value="1"/>
</dbReference>
<dbReference type="SUPFAM" id="SSF53067">
    <property type="entry name" value="Actin-like ATPase domain"/>
    <property type="match status" value="2"/>
</dbReference>
<dbReference type="PANTHER" id="PTHR14187">
    <property type="entry name" value="ALPHA KINASE/ELONGATION FACTOR 2 KINASE"/>
    <property type="match status" value="1"/>
</dbReference>
<feature type="region of interest" description="Disordered" evidence="3">
    <location>
        <begin position="16"/>
        <end position="64"/>
    </location>
</feature>
<gene>
    <name evidence="4" type="ORF">HRR80_006043</name>
</gene>
<accession>A0AAN6EQZ4</accession>
<organism evidence="4 5">
    <name type="scientific">Exophiala dermatitidis</name>
    <name type="common">Black yeast-like fungus</name>
    <name type="synonym">Wangiella dermatitidis</name>
    <dbReference type="NCBI Taxonomy" id="5970"/>
    <lineage>
        <taxon>Eukaryota</taxon>
        <taxon>Fungi</taxon>
        <taxon>Dikarya</taxon>
        <taxon>Ascomycota</taxon>
        <taxon>Pezizomycotina</taxon>
        <taxon>Eurotiomycetes</taxon>
        <taxon>Chaetothyriomycetidae</taxon>
        <taxon>Chaetothyriales</taxon>
        <taxon>Herpotrichiellaceae</taxon>
        <taxon>Exophiala</taxon>
    </lineage>
</organism>
<proteinExistence type="predicted"/>
<dbReference type="PANTHER" id="PTHR14187:SF5">
    <property type="entry name" value="HEAT SHOCK 70 KDA PROTEIN 12A"/>
    <property type="match status" value="1"/>
</dbReference>
<dbReference type="InterPro" id="IPR013126">
    <property type="entry name" value="Hsp_70_fam"/>
</dbReference>
<dbReference type="Gene3D" id="3.90.640.10">
    <property type="entry name" value="Actin, Chain A, domain 4"/>
    <property type="match status" value="1"/>
</dbReference>
<dbReference type="EMBL" id="JAJGCB010000012">
    <property type="protein sequence ID" value="KAJ8989902.1"/>
    <property type="molecule type" value="Genomic_DNA"/>
</dbReference>
<keyword evidence="2" id="KW-0067">ATP-binding</keyword>
<evidence type="ECO:0008006" key="6">
    <source>
        <dbReference type="Google" id="ProtNLM"/>
    </source>
</evidence>
<dbReference type="GO" id="GO:0140662">
    <property type="term" value="F:ATP-dependent protein folding chaperone"/>
    <property type="evidence" value="ECO:0007669"/>
    <property type="project" value="InterPro"/>
</dbReference>
<dbReference type="CDD" id="cd10170">
    <property type="entry name" value="ASKHA_NBD_HSP70"/>
    <property type="match status" value="1"/>
</dbReference>
<evidence type="ECO:0000313" key="5">
    <source>
        <dbReference type="Proteomes" id="UP001161757"/>
    </source>
</evidence>
<keyword evidence="1" id="KW-0547">Nucleotide-binding</keyword>
<dbReference type="GO" id="GO:0005524">
    <property type="term" value="F:ATP binding"/>
    <property type="evidence" value="ECO:0007669"/>
    <property type="project" value="UniProtKB-KW"/>
</dbReference>
<dbReference type="AlphaFoldDB" id="A0AAN6EQZ4"/>